<dbReference type="AlphaFoldDB" id="A0A7X9P1L4"/>
<comment type="caution">
    <text evidence="3">The sequence shown here is derived from an EMBL/GenBank/DDBJ whole genome shotgun (WGS) entry which is preliminary data.</text>
</comment>
<dbReference type="SUPFAM" id="SSF51735">
    <property type="entry name" value="NAD(P)-binding Rossmann-fold domains"/>
    <property type="match status" value="1"/>
</dbReference>
<organism evidence="3 4">
    <name type="scientific">Flammeovirga aprica JL-4</name>
    <dbReference type="NCBI Taxonomy" id="694437"/>
    <lineage>
        <taxon>Bacteria</taxon>
        <taxon>Pseudomonadati</taxon>
        <taxon>Bacteroidota</taxon>
        <taxon>Cytophagia</taxon>
        <taxon>Cytophagales</taxon>
        <taxon>Flammeovirgaceae</taxon>
        <taxon>Flammeovirga</taxon>
    </lineage>
</organism>
<proteinExistence type="inferred from homology"/>
<dbReference type="EMBL" id="JABANE010000016">
    <property type="protein sequence ID" value="NME67884.1"/>
    <property type="molecule type" value="Genomic_DNA"/>
</dbReference>
<dbReference type="PRINTS" id="PR00081">
    <property type="entry name" value="GDHRDH"/>
</dbReference>
<dbReference type="Proteomes" id="UP000576082">
    <property type="component" value="Unassembled WGS sequence"/>
</dbReference>
<reference evidence="3 4" key="1">
    <citation type="submission" date="2020-04" db="EMBL/GenBank/DDBJ databases">
        <title>Flammeovirga sp. SR4, a novel species isolated from seawater.</title>
        <authorList>
            <person name="Wang X."/>
        </authorList>
    </citation>
    <scope>NUCLEOTIDE SEQUENCE [LARGE SCALE GENOMIC DNA]</scope>
    <source>
        <strain evidence="3 4">ATCC 23126</strain>
    </source>
</reference>
<evidence type="ECO:0000256" key="2">
    <source>
        <dbReference type="ARBA" id="ARBA00023002"/>
    </source>
</evidence>
<dbReference type="RefSeq" id="WP_169656206.1">
    <property type="nucleotide sequence ID" value="NZ_JABANE010000016.1"/>
</dbReference>
<dbReference type="InterPro" id="IPR002347">
    <property type="entry name" value="SDR_fam"/>
</dbReference>
<keyword evidence="4" id="KW-1185">Reference proteome</keyword>
<evidence type="ECO:0000313" key="4">
    <source>
        <dbReference type="Proteomes" id="UP000576082"/>
    </source>
</evidence>
<dbReference type="InterPro" id="IPR020904">
    <property type="entry name" value="Sc_DH/Rdtase_CS"/>
</dbReference>
<name>A0A7X9P1L4_9BACT</name>
<dbReference type="PANTHER" id="PTHR44196">
    <property type="entry name" value="DEHYDROGENASE/REDUCTASE SDR FAMILY MEMBER 7B"/>
    <property type="match status" value="1"/>
</dbReference>
<accession>A0A7X9P1L4</accession>
<evidence type="ECO:0000313" key="3">
    <source>
        <dbReference type="EMBL" id="NME67884.1"/>
    </source>
</evidence>
<gene>
    <name evidence="3" type="ORF">HHU12_07910</name>
</gene>
<comment type="similarity">
    <text evidence="1">Belongs to the short-chain dehydrogenases/reductases (SDR) family.</text>
</comment>
<dbReference type="Gene3D" id="3.40.50.720">
    <property type="entry name" value="NAD(P)-binding Rossmann-like Domain"/>
    <property type="match status" value="1"/>
</dbReference>
<dbReference type="Pfam" id="PF00106">
    <property type="entry name" value="adh_short"/>
    <property type="match status" value="1"/>
</dbReference>
<dbReference type="GO" id="GO:0016020">
    <property type="term" value="C:membrane"/>
    <property type="evidence" value="ECO:0007669"/>
    <property type="project" value="TreeGrafter"/>
</dbReference>
<sequence length="261" mass="28861">MRFENKVCWITGASSGIGKAVTLLLSQQNPKLILSARNQDKLEEVKRNIDPKVEVSILPLDLADDKEILHQKAKEAYAIYEKIDCIFHIGGISQRAGFEETSYDTFEQIFKVNFWGPLYLTKASLPYLRKVSNPIIVSINSVQGKFGVPERTAYSSSKHALLGFFDSLRAENVIPNLQITNILPGYVKTDLAKNALLGDGSTQGHLDEGKGGITVEKAAQDIVKAVTNGKSEVVIGRPREKMAVLIKRFLPKVFEKLVSSS</sequence>
<protein>
    <submittedName>
        <fullName evidence="3">SDR family NAD(P)-dependent oxidoreductase</fullName>
    </submittedName>
</protein>
<evidence type="ECO:0000256" key="1">
    <source>
        <dbReference type="ARBA" id="ARBA00006484"/>
    </source>
</evidence>
<dbReference type="InterPro" id="IPR036291">
    <property type="entry name" value="NAD(P)-bd_dom_sf"/>
</dbReference>
<dbReference type="GO" id="GO:0016491">
    <property type="term" value="F:oxidoreductase activity"/>
    <property type="evidence" value="ECO:0007669"/>
    <property type="project" value="UniProtKB-KW"/>
</dbReference>
<keyword evidence="2" id="KW-0560">Oxidoreductase</keyword>
<dbReference type="PANTHER" id="PTHR44196:SF1">
    <property type="entry name" value="DEHYDROGENASE_REDUCTASE SDR FAMILY MEMBER 7B"/>
    <property type="match status" value="1"/>
</dbReference>
<dbReference type="PROSITE" id="PS00061">
    <property type="entry name" value="ADH_SHORT"/>
    <property type="match status" value="1"/>
</dbReference>